<organism evidence="4 5">
    <name type="scientific">Heterodera schachtii</name>
    <name type="common">Sugarbeet cyst nematode worm</name>
    <name type="synonym">Tylenchus schachtii</name>
    <dbReference type="NCBI Taxonomy" id="97005"/>
    <lineage>
        <taxon>Eukaryota</taxon>
        <taxon>Metazoa</taxon>
        <taxon>Ecdysozoa</taxon>
        <taxon>Nematoda</taxon>
        <taxon>Chromadorea</taxon>
        <taxon>Rhabditida</taxon>
        <taxon>Tylenchina</taxon>
        <taxon>Tylenchomorpha</taxon>
        <taxon>Tylenchoidea</taxon>
        <taxon>Heteroderidae</taxon>
        <taxon>Heteroderinae</taxon>
        <taxon>Heterodera</taxon>
    </lineage>
</organism>
<dbReference type="InterPro" id="IPR014721">
    <property type="entry name" value="Ribsml_uS5_D2-typ_fold_subgr"/>
</dbReference>
<accession>A0ABD2ICT9</accession>
<evidence type="ECO:0000256" key="1">
    <source>
        <dbReference type="SAM" id="MobiDB-lite"/>
    </source>
</evidence>
<keyword evidence="5" id="KW-1185">Reference proteome</keyword>
<dbReference type="Proteomes" id="UP001620645">
    <property type="component" value="Unassembled WGS sequence"/>
</dbReference>
<gene>
    <name evidence="4" type="ORF">niasHS_016181</name>
</gene>
<dbReference type="EMBL" id="JBICCN010000401">
    <property type="protein sequence ID" value="KAL3070983.1"/>
    <property type="molecule type" value="Genomic_DNA"/>
</dbReference>
<evidence type="ECO:0000256" key="2">
    <source>
        <dbReference type="SAM" id="Phobius"/>
    </source>
</evidence>
<dbReference type="SUPFAM" id="SSF54211">
    <property type="entry name" value="Ribosomal protein S5 domain 2-like"/>
    <property type="match status" value="1"/>
</dbReference>
<keyword evidence="2" id="KW-1133">Transmembrane helix</keyword>
<dbReference type="InterPro" id="IPR020568">
    <property type="entry name" value="Ribosomal_Su5_D2-typ_SF"/>
</dbReference>
<keyword evidence="2" id="KW-0472">Membrane</keyword>
<dbReference type="InterPro" id="IPR008269">
    <property type="entry name" value="Lon_proteolytic"/>
</dbReference>
<reference evidence="4 5" key="1">
    <citation type="submission" date="2024-10" db="EMBL/GenBank/DDBJ databases">
        <authorList>
            <person name="Kim D."/>
        </authorList>
    </citation>
    <scope>NUCLEOTIDE SEQUENCE [LARGE SCALE GENOMIC DNA]</scope>
    <source>
        <strain evidence="4">Taebaek</strain>
    </source>
</reference>
<dbReference type="AlphaFoldDB" id="A0ABD2ICT9"/>
<proteinExistence type="predicted"/>
<dbReference type="Pfam" id="PF05362">
    <property type="entry name" value="Lon_C"/>
    <property type="match status" value="1"/>
</dbReference>
<feature type="region of interest" description="Disordered" evidence="1">
    <location>
        <begin position="1"/>
        <end position="24"/>
    </location>
</feature>
<evidence type="ECO:0000259" key="3">
    <source>
        <dbReference type="Pfam" id="PF05362"/>
    </source>
</evidence>
<evidence type="ECO:0000313" key="4">
    <source>
        <dbReference type="EMBL" id="KAL3070983.1"/>
    </source>
</evidence>
<feature type="domain" description="Lon proteolytic" evidence="3">
    <location>
        <begin position="50"/>
        <end position="117"/>
    </location>
</feature>
<comment type="caution">
    <text evidence="4">The sequence shown here is derived from an EMBL/GenBank/DDBJ whole genome shotgun (WGS) entry which is preliminary data.</text>
</comment>
<evidence type="ECO:0000313" key="5">
    <source>
        <dbReference type="Proteomes" id="UP001620645"/>
    </source>
</evidence>
<feature type="compositionally biased region" description="Polar residues" evidence="1">
    <location>
        <begin position="7"/>
        <end position="24"/>
    </location>
</feature>
<feature type="transmembrane region" description="Helical" evidence="2">
    <location>
        <begin position="43"/>
        <end position="66"/>
    </location>
</feature>
<keyword evidence="2" id="KW-0812">Transmembrane</keyword>
<name>A0ABD2ICT9_HETSC</name>
<dbReference type="Gene3D" id="3.30.230.10">
    <property type="match status" value="1"/>
</dbReference>
<protein>
    <recommendedName>
        <fullName evidence="3">Lon proteolytic domain-containing protein</fullName>
    </recommendedName>
</protein>
<sequence>MKFHSLKANSTHFHSSPSAWQPSKQGNCAPNILATRLIVVSHITGGFTTGMSVAAAAFAGFFSLALNRCVRMDIALFGCVFATGEVLEVSRIVEKNVGMTDFRLRKVIVPSDNRDRLYAHEREHQWASEI</sequence>